<dbReference type="SMART" id="SM00862">
    <property type="entry name" value="Trans_reg_C"/>
    <property type="match status" value="1"/>
</dbReference>
<sequence>MLARRPFDLVVTCTLVAADGLLVCDAIRDQSTIPLILLINSATRRERIAGLDAGADDCLSRPFHISELVARIRTLMRRAKTSDASGPATAGLRFGDWRINPRLRLVYDPAGRATSLTAAEFDILLAFCRNPGRVMTRAELLDLAHVGVGKPGERSIDVHIRRLRCKIERNPRRPQFIKTIRLGGYIFTADVERDHLT</sequence>
<evidence type="ECO:0000256" key="7">
    <source>
        <dbReference type="PROSITE-ProRule" id="PRU01091"/>
    </source>
</evidence>
<dbReference type="SUPFAM" id="SSF46894">
    <property type="entry name" value="C-terminal effector domain of the bipartite response regulators"/>
    <property type="match status" value="1"/>
</dbReference>
<evidence type="ECO:0000256" key="3">
    <source>
        <dbReference type="ARBA" id="ARBA00023015"/>
    </source>
</evidence>
<dbReference type="InterPro" id="IPR036388">
    <property type="entry name" value="WH-like_DNA-bd_sf"/>
</dbReference>
<dbReference type="CDD" id="cd00383">
    <property type="entry name" value="trans_reg_C"/>
    <property type="match status" value="1"/>
</dbReference>
<dbReference type="InterPro" id="IPR011006">
    <property type="entry name" value="CheY-like_superfamily"/>
</dbReference>
<dbReference type="GO" id="GO:0000976">
    <property type="term" value="F:transcription cis-regulatory region binding"/>
    <property type="evidence" value="ECO:0007669"/>
    <property type="project" value="TreeGrafter"/>
</dbReference>
<comment type="caution">
    <text evidence="6">Lacks conserved residue(s) required for the propagation of feature annotation.</text>
</comment>
<dbReference type="Proteomes" id="UP000585507">
    <property type="component" value="Unassembled WGS sequence"/>
</dbReference>
<evidence type="ECO:0000313" key="10">
    <source>
        <dbReference type="EMBL" id="MBB5536318.1"/>
    </source>
</evidence>
<dbReference type="AlphaFoldDB" id="A0A7W8UBR7"/>
<feature type="domain" description="OmpR/PhoB-type" evidence="9">
    <location>
        <begin position="89"/>
        <end position="189"/>
    </location>
</feature>
<organism evidence="10 11">
    <name type="scientific">Rhizobium giardinii</name>
    <dbReference type="NCBI Taxonomy" id="56731"/>
    <lineage>
        <taxon>Bacteria</taxon>
        <taxon>Pseudomonadati</taxon>
        <taxon>Pseudomonadota</taxon>
        <taxon>Alphaproteobacteria</taxon>
        <taxon>Hyphomicrobiales</taxon>
        <taxon>Rhizobiaceae</taxon>
        <taxon>Rhizobium/Agrobacterium group</taxon>
        <taxon>Rhizobium</taxon>
    </lineage>
</organism>
<evidence type="ECO:0000259" key="9">
    <source>
        <dbReference type="PROSITE" id="PS51755"/>
    </source>
</evidence>
<proteinExistence type="predicted"/>
<keyword evidence="4 7" id="KW-0238">DNA-binding</keyword>
<keyword evidence="5" id="KW-0804">Transcription</keyword>
<evidence type="ECO:0000256" key="1">
    <source>
        <dbReference type="ARBA" id="ARBA00022553"/>
    </source>
</evidence>
<keyword evidence="2" id="KW-0902">Two-component regulatory system</keyword>
<evidence type="ECO:0000259" key="8">
    <source>
        <dbReference type="PROSITE" id="PS50110"/>
    </source>
</evidence>
<dbReference type="EMBL" id="JACHBK010000006">
    <property type="protein sequence ID" value="MBB5536318.1"/>
    <property type="molecule type" value="Genomic_DNA"/>
</dbReference>
<accession>A0A7W8UBR7</accession>
<gene>
    <name evidence="10" type="ORF">GGD55_003025</name>
</gene>
<evidence type="ECO:0000256" key="4">
    <source>
        <dbReference type="ARBA" id="ARBA00023125"/>
    </source>
</evidence>
<dbReference type="PANTHER" id="PTHR48111:SF4">
    <property type="entry name" value="DNA-BINDING DUAL TRANSCRIPTIONAL REGULATOR OMPR"/>
    <property type="match status" value="1"/>
</dbReference>
<evidence type="ECO:0000256" key="5">
    <source>
        <dbReference type="ARBA" id="ARBA00023163"/>
    </source>
</evidence>
<evidence type="ECO:0000313" key="11">
    <source>
        <dbReference type="Proteomes" id="UP000585507"/>
    </source>
</evidence>
<dbReference type="InterPro" id="IPR016032">
    <property type="entry name" value="Sig_transdc_resp-reg_C-effctor"/>
</dbReference>
<dbReference type="Gene3D" id="3.40.50.2300">
    <property type="match status" value="1"/>
</dbReference>
<dbReference type="GO" id="GO:0032993">
    <property type="term" value="C:protein-DNA complex"/>
    <property type="evidence" value="ECO:0007669"/>
    <property type="project" value="TreeGrafter"/>
</dbReference>
<dbReference type="InterPro" id="IPR039420">
    <property type="entry name" value="WalR-like"/>
</dbReference>
<keyword evidence="3" id="KW-0805">Transcription regulation</keyword>
<evidence type="ECO:0000256" key="6">
    <source>
        <dbReference type="PROSITE-ProRule" id="PRU00169"/>
    </source>
</evidence>
<comment type="caution">
    <text evidence="10">The sequence shown here is derived from an EMBL/GenBank/DDBJ whole genome shotgun (WGS) entry which is preliminary data.</text>
</comment>
<dbReference type="Pfam" id="PF00486">
    <property type="entry name" value="Trans_reg_C"/>
    <property type="match status" value="1"/>
</dbReference>
<dbReference type="GO" id="GO:0006355">
    <property type="term" value="P:regulation of DNA-templated transcription"/>
    <property type="evidence" value="ECO:0007669"/>
    <property type="project" value="InterPro"/>
</dbReference>
<dbReference type="SUPFAM" id="SSF52172">
    <property type="entry name" value="CheY-like"/>
    <property type="match status" value="1"/>
</dbReference>
<dbReference type="InterPro" id="IPR001789">
    <property type="entry name" value="Sig_transdc_resp-reg_receiver"/>
</dbReference>
<reference evidence="10 11" key="1">
    <citation type="submission" date="2020-08" db="EMBL/GenBank/DDBJ databases">
        <title>Genomic Encyclopedia of Type Strains, Phase IV (KMG-V): Genome sequencing to study the core and pangenomes of soil and plant-associated prokaryotes.</title>
        <authorList>
            <person name="Whitman W."/>
        </authorList>
    </citation>
    <scope>NUCLEOTIDE SEQUENCE [LARGE SCALE GENOMIC DNA]</scope>
    <source>
        <strain evidence="10 11">SEMIA 4084</strain>
    </source>
</reference>
<name>A0A7W8UBR7_9HYPH</name>
<keyword evidence="1" id="KW-0597">Phosphoprotein</keyword>
<dbReference type="PROSITE" id="PS51755">
    <property type="entry name" value="OMPR_PHOB"/>
    <property type="match status" value="1"/>
</dbReference>
<dbReference type="InterPro" id="IPR001867">
    <property type="entry name" value="OmpR/PhoB-type_DNA-bd"/>
</dbReference>
<protein>
    <submittedName>
        <fullName evidence="10">Two-component system OmpR family response regulator</fullName>
    </submittedName>
</protein>
<dbReference type="PANTHER" id="PTHR48111">
    <property type="entry name" value="REGULATOR OF RPOS"/>
    <property type="match status" value="1"/>
</dbReference>
<dbReference type="Gene3D" id="1.10.10.10">
    <property type="entry name" value="Winged helix-like DNA-binding domain superfamily/Winged helix DNA-binding domain"/>
    <property type="match status" value="1"/>
</dbReference>
<dbReference type="GO" id="GO:0005829">
    <property type="term" value="C:cytosol"/>
    <property type="evidence" value="ECO:0007669"/>
    <property type="project" value="TreeGrafter"/>
</dbReference>
<feature type="domain" description="Response regulatory" evidence="8">
    <location>
        <begin position="1"/>
        <end position="76"/>
    </location>
</feature>
<dbReference type="PROSITE" id="PS50110">
    <property type="entry name" value="RESPONSE_REGULATORY"/>
    <property type="match status" value="1"/>
</dbReference>
<evidence type="ECO:0000256" key="2">
    <source>
        <dbReference type="ARBA" id="ARBA00023012"/>
    </source>
</evidence>
<feature type="DNA-binding region" description="OmpR/PhoB-type" evidence="7">
    <location>
        <begin position="89"/>
        <end position="189"/>
    </location>
</feature>
<dbReference type="GO" id="GO:0000156">
    <property type="term" value="F:phosphorelay response regulator activity"/>
    <property type="evidence" value="ECO:0007669"/>
    <property type="project" value="TreeGrafter"/>
</dbReference>
<keyword evidence="11" id="KW-1185">Reference proteome</keyword>